<evidence type="ECO:0000256" key="1">
    <source>
        <dbReference type="SAM" id="Phobius"/>
    </source>
</evidence>
<protein>
    <submittedName>
        <fullName evidence="2">Uncharacterized protein</fullName>
    </submittedName>
</protein>
<dbReference type="AlphaFoldDB" id="A0A097QUM6"/>
<reference evidence="2 3" key="1">
    <citation type="journal article" date="2015" name="Int. J. Syst. Evol. Microbiol.">
        <title>Thermococcus eurythermalis sp. nov., a conditional piezophilic hyperthermophilic archaeon with a wide temperature range isolated from an oil-immersed chimney in the Guaymas Basin.</title>
        <authorList>
            <person name="Zhao W."/>
            <person name="Zeng X."/>
            <person name="Xiao X."/>
        </authorList>
    </citation>
    <scope>NUCLEOTIDE SEQUENCE [LARGE SCALE GENOMIC DNA]</scope>
    <source>
        <strain evidence="2 3">A501</strain>
    </source>
</reference>
<organism evidence="2 3">
    <name type="scientific">Thermococcus eurythermalis</name>
    <dbReference type="NCBI Taxonomy" id="1505907"/>
    <lineage>
        <taxon>Archaea</taxon>
        <taxon>Methanobacteriati</taxon>
        <taxon>Methanobacteriota</taxon>
        <taxon>Thermococci</taxon>
        <taxon>Thermococcales</taxon>
        <taxon>Thermococcaceae</taxon>
        <taxon>Thermococcus</taxon>
    </lineage>
</organism>
<dbReference type="KEGG" id="teu:TEU_07460"/>
<evidence type="ECO:0000313" key="2">
    <source>
        <dbReference type="EMBL" id="AIU70181.1"/>
    </source>
</evidence>
<keyword evidence="1" id="KW-0812">Transmembrane</keyword>
<gene>
    <name evidence="2" type="ORF">TEU_07460</name>
</gene>
<keyword evidence="3" id="KW-1185">Reference proteome</keyword>
<feature type="transmembrane region" description="Helical" evidence="1">
    <location>
        <begin position="147"/>
        <end position="166"/>
    </location>
</feature>
<dbReference type="HOGENOM" id="CLU_1375579_0_0_2"/>
<sequence length="198" mass="22320">MEPTKTVAGNLDRWDTAFKALGKAVLFFLWTTLLAFVISLPAQGVLYLIGVPRQFYITAFVGYAVFNFSVNLKNLNEITELIRDPKVSIKALIGVSIILTNVLFIVYPLIGWILTRWVSPEVAVWIPFFLMWWEITVISGERKVLQYFTVAWLMVIVVKIIVRLFSKSGKESEFNVKSTSFGSPVGVVVALLVASLRK</sequence>
<keyword evidence="1" id="KW-0472">Membrane</keyword>
<dbReference type="GeneID" id="25153275"/>
<feature type="transmembrane region" description="Helical" evidence="1">
    <location>
        <begin position="55"/>
        <end position="75"/>
    </location>
</feature>
<feature type="transmembrane region" description="Helical" evidence="1">
    <location>
        <begin position="24"/>
        <end position="49"/>
    </location>
</feature>
<name>A0A097QUM6_9EURY</name>
<dbReference type="RefSeq" id="WP_050003157.1">
    <property type="nucleotide sequence ID" value="NZ_CP008887.1"/>
</dbReference>
<feature type="transmembrane region" description="Helical" evidence="1">
    <location>
        <begin position="178"/>
        <end position="196"/>
    </location>
</feature>
<keyword evidence="1" id="KW-1133">Transmembrane helix</keyword>
<evidence type="ECO:0000313" key="3">
    <source>
        <dbReference type="Proteomes" id="UP000029980"/>
    </source>
</evidence>
<proteinExistence type="predicted"/>
<feature type="transmembrane region" description="Helical" evidence="1">
    <location>
        <begin position="122"/>
        <end position="140"/>
    </location>
</feature>
<dbReference type="EMBL" id="CP008887">
    <property type="protein sequence ID" value="AIU70181.1"/>
    <property type="molecule type" value="Genomic_DNA"/>
</dbReference>
<feature type="transmembrane region" description="Helical" evidence="1">
    <location>
        <begin position="87"/>
        <end position="110"/>
    </location>
</feature>
<accession>A0A097QUM6</accession>
<dbReference type="Proteomes" id="UP000029980">
    <property type="component" value="Chromosome"/>
</dbReference>